<dbReference type="Pfam" id="PF12417">
    <property type="entry name" value="DUF3669"/>
    <property type="match status" value="1"/>
</dbReference>
<dbReference type="AlphaFoldDB" id="A0A9W9SP79"/>
<dbReference type="OrthoDB" id="2993351at2759"/>
<sequence length="419" mass="47556">MAGRTMQNPGDESMISNIELTNQLSYLLDKERNERLESQLPPDTSPSNIIANILSPSSVVITSSPSTLIRQSQQGPALGYLRIGFGQCGITCERPGRDYVVKLARPAYKQGLWADFQAHFMVREASQQKANKNAECRVPRLFSWIPESKTKWWDKNRFLFPEISGLLPLPTPALVTEHILPLPKIARQALIERYCPPGLQANVSADPTNRDCLARLYLGSRRQRPELLSPNFTLRNFNLHLDQMLEMELPVLLFASAMGEALAIIHWAAHVDGYDIEFVLGSEADAYSVYNQDIAVSLKLTPQQVLGMSSHEDLDAKLRTNFKQRSTRMWVLDFNLCHIWPEEIALSEPDGLVSHLVQAFFDNDPYYPRPHGEGDIERELWDAFATTYSQKAEQILQDKDKRLVDLPSRFINACISYVK</sequence>
<evidence type="ECO:0000313" key="3">
    <source>
        <dbReference type="Proteomes" id="UP001147782"/>
    </source>
</evidence>
<dbReference type="GeneID" id="81436483"/>
<reference evidence="2" key="1">
    <citation type="submission" date="2022-11" db="EMBL/GenBank/DDBJ databases">
        <authorList>
            <person name="Petersen C."/>
        </authorList>
    </citation>
    <scope>NUCLEOTIDE SEQUENCE</scope>
    <source>
        <strain evidence="2">IBT 29864</strain>
    </source>
</reference>
<dbReference type="PANTHER" id="PTHR40780:SF2">
    <property type="entry name" value="DUF3669 DOMAIN-CONTAINING PROTEIN"/>
    <property type="match status" value="1"/>
</dbReference>
<protein>
    <submittedName>
        <fullName evidence="2">Zinc finger protein-domain-containing protein</fullName>
    </submittedName>
</protein>
<evidence type="ECO:0000259" key="1">
    <source>
        <dbReference type="Pfam" id="PF12417"/>
    </source>
</evidence>
<accession>A0A9W9SP79</accession>
<dbReference type="PANTHER" id="PTHR40780">
    <property type="entry name" value="DUF3669 DOMAIN-CONTAINING PROTEIN"/>
    <property type="match status" value="1"/>
</dbReference>
<proteinExistence type="predicted"/>
<dbReference type="EMBL" id="JAPZBS010000002">
    <property type="protein sequence ID" value="KAJ5381947.1"/>
    <property type="molecule type" value="Genomic_DNA"/>
</dbReference>
<organism evidence="2 3">
    <name type="scientific">Penicillium cataractarum</name>
    <dbReference type="NCBI Taxonomy" id="2100454"/>
    <lineage>
        <taxon>Eukaryota</taxon>
        <taxon>Fungi</taxon>
        <taxon>Dikarya</taxon>
        <taxon>Ascomycota</taxon>
        <taxon>Pezizomycotina</taxon>
        <taxon>Eurotiomycetes</taxon>
        <taxon>Eurotiomycetidae</taxon>
        <taxon>Eurotiales</taxon>
        <taxon>Aspergillaceae</taxon>
        <taxon>Penicillium</taxon>
    </lineage>
</organism>
<dbReference type="RefSeq" id="XP_056559518.1">
    <property type="nucleotide sequence ID" value="XM_056697306.1"/>
</dbReference>
<keyword evidence="3" id="KW-1185">Reference proteome</keyword>
<evidence type="ECO:0000313" key="2">
    <source>
        <dbReference type="EMBL" id="KAJ5381947.1"/>
    </source>
</evidence>
<dbReference type="Proteomes" id="UP001147782">
    <property type="component" value="Unassembled WGS sequence"/>
</dbReference>
<comment type="caution">
    <text evidence="2">The sequence shown here is derived from an EMBL/GenBank/DDBJ whole genome shotgun (WGS) entry which is preliminary data.</text>
</comment>
<reference evidence="2" key="2">
    <citation type="journal article" date="2023" name="IMA Fungus">
        <title>Comparative genomic study of the Penicillium genus elucidates a diverse pangenome and 15 lateral gene transfer events.</title>
        <authorList>
            <person name="Petersen C."/>
            <person name="Sorensen T."/>
            <person name="Nielsen M.R."/>
            <person name="Sondergaard T.E."/>
            <person name="Sorensen J.L."/>
            <person name="Fitzpatrick D.A."/>
            <person name="Frisvad J.C."/>
            <person name="Nielsen K.L."/>
        </authorList>
    </citation>
    <scope>NUCLEOTIDE SEQUENCE</scope>
    <source>
        <strain evidence="2">IBT 29864</strain>
    </source>
</reference>
<dbReference type="InterPro" id="IPR022137">
    <property type="entry name" value="Znf_prot_DUF3669"/>
</dbReference>
<name>A0A9W9SP79_9EURO</name>
<feature type="domain" description="DUF3669" evidence="1">
    <location>
        <begin position="329"/>
        <end position="399"/>
    </location>
</feature>
<gene>
    <name evidence="2" type="ORF">N7496_004375</name>
</gene>